<keyword evidence="2" id="KW-1185">Reference proteome</keyword>
<comment type="caution">
    <text evidence="1">The sequence shown here is derived from an EMBL/GenBank/DDBJ whole genome shotgun (WGS) entry which is preliminary data.</text>
</comment>
<dbReference type="VEuPathDB" id="VectorBase:HLOH_050734"/>
<protein>
    <submittedName>
        <fullName evidence="1">Uncharacterized protein</fullName>
    </submittedName>
</protein>
<name>A0A9J6GNF7_HAELO</name>
<evidence type="ECO:0000313" key="1">
    <source>
        <dbReference type="EMBL" id="KAH9377141.1"/>
    </source>
</evidence>
<dbReference type="EMBL" id="JABSTR010000008">
    <property type="protein sequence ID" value="KAH9377141.1"/>
    <property type="molecule type" value="Genomic_DNA"/>
</dbReference>
<reference evidence="1 2" key="1">
    <citation type="journal article" date="2020" name="Cell">
        <title>Large-Scale Comparative Analyses of Tick Genomes Elucidate Their Genetic Diversity and Vector Capacities.</title>
        <authorList>
            <consortium name="Tick Genome and Microbiome Consortium (TIGMIC)"/>
            <person name="Jia N."/>
            <person name="Wang J."/>
            <person name="Shi W."/>
            <person name="Du L."/>
            <person name="Sun Y."/>
            <person name="Zhan W."/>
            <person name="Jiang J.F."/>
            <person name="Wang Q."/>
            <person name="Zhang B."/>
            <person name="Ji P."/>
            <person name="Bell-Sakyi L."/>
            <person name="Cui X.M."/>
            <person name="Yuan T.T."/>
            <person name="Jiang B.G."/>
            <person name="Yang W.F."/>
            <person name="Lam T.T."/>
            <person name="Chang Q.C."/>
            <person name="Ding S.J."/>
            <person name="Wang X.J."/>
            <person name="Zhu J.G."/>
            <person name="Ruan X.D."/>
            <person name="Zhao L."/>
            <person name="Wei J.T."/>
            <person name="Ye R.Z."/>
            <person name="Que T.C."/>
            <person name="Du C.H."/>
            <person name="Zhou Y.H."/>
            <person name="Cheng J.X."/>
            <person name="Dai P.F."/>
            <person name="Guo W.B."/>
            <person name="Han X.H."/>
            <person name="Huang E.J."/>
            <person name="Li L.F."/>
            <person name="Wei W."/>
            <person name="Gao Y.C."/>
            <person name="Liu J.Z."/>
            <person name="Shao H.Z."/>
            <person name="Wang X."/>
            <person name="Wang C.C."/>
            <person name="Yang T.C."/>
            <person name="Huo Q.B."/>
            <person name="Li W."/>
            <person name="Chen H.Y."/>
            <person name="Chen S.E."/>
            <person name="Zhou L.G."/>
            <person name="Ni X.B."/>
            <person name="Tian J.H."/>
            <person name="Sheng Y."/>
            <person name="Liu T."/>
            <person name="Pan Y.S."/>
            <person name="Xia L.Y."/>
            <person name="Li J."/>
            <person name="Zhao F."/>
            <person name="Cao W.C."/>
        </authorList>
    </citation>
    <scope>NUCLEOTIDE SEQUENCE [LARGE SCALE GENOMIC DNA]</scope>
    <source>
        <strain evidence="1">HaeL-2018</strain>
    </source>
</reference>
<sequence length="72" mass="8029">MPWQLHRGHEGTRVRAFPSCAPSSRLPKCPGYMSREATKREDPDSKRASIEHAALQNGIAESNEVFYRASGT</sequence>
<organism evidence="1 2">
    <name type="scientific">Haemaphysalis longicornis</name>
    <name type="common">Bush tick</name>
    <dbReference type="NCBI Taxonomy" id="44386"/>
    <lineage>
        <taxon>Eukaryota</taxon>
        <taxon>Metazoa</taxon>
        <taxon>Ecdysozoa</taxon>
        <taxon>Arthropoda</taxon>
        <taxon>Chelicerata</taxon>
        <taxon>Arachnida</taxon>
        <taxon>Acari</taxon>
        <taxon>Parasitiformes</taxon>
        <taxon>Ixodida</taxon>
        <taxon>Ixodoidea</taxon>
        <taxon>Ixodidae</taxon>
        <taxon>Haemaphysalinae</taxon>
        <taxon>Haemaphysalis</taxon>
    </lineage>
</organism>
<dbReference type="AlphaFoldDB" id="A0A9J6GNF7"/>
<evidence type="ECO:0000313" key="2">
    <source>
        <dbReference type="Proteomes" id="UP000821853"/>
    </source>
</evidence>
<accession>A0A9J6GNF7</accession>
<gene>
    <name evidence="1" type="ORF">HPB48_005444</name>
</gene>
<dbReference type="Proteomes" id="UP000821853">
    <property type="component" value="Unassembled WGS sequence"/>
</dbReference>
<proteinExistence type="predicted"/>